<dbReference type="EMBL" id="BK016153">
    <property type="protein sequence ID" value="DAF98685.1"/>
    <property type="molecule type" value="Genomic_DNA"/>
</dbReference>
<accession>A0A8S5UW20</accession>
<name>A0A8S5UW20_9CAUD</name>
<organism evidence="1">
    <name type="scientific">Siphoviridae sp. ctgaU3</name>
    <dbReference type="NCBI Taxonomy" id="2825609"/>
    <lineage>
        <taxon>Viruses</taxon>
        <taxon>Duplodnaviria</taxon>
        <taxon>Heunggongvirae</taxon>
        <taxon>Uroviricota</taxon>
        <taxon>Caudoviricetes</taxon>
    </lineage>
</organism>
<reference evidence="1" key="1">
    <citation type="journal article" date="2021" name="Proc. Natl. Acad. Sci. U.S.A.">
        <title>A Catalog of Tens of Thousands of Viruses from Human Metagenomes Reveals Hidden Associations with Chronic Diseases.</title>
        <authorList>
            <person name="Tisza M.J."/>
            <person name="Buck C.B."/>
        </authorList>
    </citation>
    <scope>NUCLEOTIDE SEQUENCE</scope>
    <source>
        <strain evidence="1">CtgaU3</strain>
    </source>
</reference>
<proteinExistence type="predicted"/>
<sequence length="94" mass="10468">MSPLSQARLLMPLLEAIRNHLAAGEYAAFRRTTHGSPYIEARTERGNMIAGVDEDGLYTLDAAGSRYICDPNAPKESVYNAIRRALNDAREEWS</sequence>
<protein>
    <submittedName>
        <fullName evidence="1">Uncharacterized protein</fullName>
    </submittedName>
</protein>
<evidence type="ECO:0000313" key="1">
    <source>
        <dbReference type="EMBL" id="DAF98685.1"/>
    </source>
</evidence>